<dbReference type="GO" id="GO:0008270">
    <property type="term" value="F:zinc ion binding"/>
    <property type="evidence" value="ECO:0007669"/>
    <property type="project" value="UniProtKB-KW"/>
</dbReference>
<dbReference type="Gene3D" id="3.30.40.10">
    <property type="entry name" value="Zinc/RING finger domain, C3HC4 (zinc finger)"/>
    <property type="match status" value="1"/>
</dbReference>
<gene>
    <name evidence="3" type="ORF">CVIRNUC_003549</name>
</gene>
<keyword evidence="1" id="KW-0862">Zinc</keyword>
<keyword evidence="4" id="KW-1185">Reference proteome</keyword>
<evidence type="ECO:0000313" key="4">
    <source>
        <dbReference type="Proteomes" id="UP001314263"/>
    </source>
</evidence>
<evidence type="ECO:0000256" key="1">
    <source>
        <dbReference type="PROSITE-ProRule" id="PRU00175"/>
    </source>
</evidence>
<evidence type="ECO:0000313" key="3">
    <source>
        <dbReference type="EMBL" id="CAK0768298.1"/>
    </source>
</evidence>
<name>A0AAV1HYX2_9CHLO</name>
<dbReference type="Proteomes" id="UP001314263">
    <property type="component" value="Unassembled WGS sequence"/>
</dbReference>
<dbReference type="InterPro" id="IPR001841">
    <property type="entry name" value="Znf_RING"/>
</dbReference>
<sequence>MPFGKAKRTVAQDVQALDHVREELLALRGEVSALRTEKRLKDAFSGRDEADMKKRLEGLTEVAHNAMQKAWALQKHNECMQRDLDLANSNRYLSEGYRPPVCMGCNGDQEVAYGPCGHIVFCSACASRHVTNVCPICRTTIQTTLRVYRV</sequence>
<keyword evidence="1" id="KW-0863">Zinc-finger</keyword>
<accession>A0AAV1HYX2</accession>
<evidence type="ECO:0000259" key="2">
    <source>
        <dbReference type="PROSITE" id="PS50089"/>
    </source>
</evidence>
<organism evidence="3 4">
    <name type="scientific">Coccomyxa viridis</name>
    <dbReference type="NCBI Taxonomy" id="1274662"/>
    <lineage>
        <taxon>Eukaryota</taxon>
        <taxon>Viridiplantae</taxon>
        <taxon>Chlorophyta</taxon>
        <taxon>core chlorophytes</taxon>
        <taxon>Trebouxiophyceae</taxon>
        <taxon>Trebouxiophyceae incertae sedis</taxon>
        <taxon>Coccomyxaceae</taxon>
        <taxon>Coccomyxa</taxon>
    </lineage>
</organism>
<dbReference type="SUPFAM" id="SSF57850">
    <property type="entry name" value="RING/U-box"/>
    <property type="match status" value="1"/>
</dbReference>
<dbReference type="PROSITE" id="PS50089">
    <property type="entry name" value="ZF_RING_2"/>
    <property type="match status" value="1"/>
</dbReference>
<dbReference type="EMBL" id="CAUYUE010000004">
    <property type="protein sequence ID" value="CAK0768298.1"/>
    <property type="molecule type" value="Genomic_DNA"/>
</dbReference>
<dbReference type="AlphaFoldDB" id="A0AAV1HYX2"/>
<dbReference type="Pfam" id="PF13920">
    <property type="entry name" value="zf-C3HC4_3"/>
    <property type="match status" value="1"/>
</dbReference>
<proteinExistence type="predicted"/>
<reference evidence="3 4" key="1">
    <citation type="submission" date="2023-10" db="EMBL/GenBank/DDBJ databases">
        <authorList>
            <person name="Maclean D."/>
            <person name="Macfadyen A."/>
        </authorList>
    </citation>
    <scope>NUCLEOTIDE SEQUENCE [LARGE SCALE GENOMIC DNA]</scope>
</reference>
<feature type="domain" description="RING-type" evidence="2">
    <location>
        <begin position="102"/>
        <end position="138"/>
    </location>
</feature>
<protein>
    <recommendedName>
        <fullName evidence="2">RING-type domain-containing protein</fullName>
    </recommendedName>
</protein>
<comment type="caution">
    <text evidence="3">The sequence shown here is derived from an EMBL/GenBank/DDBJ whole genome shotgun (WGS) entry which is preliminary data.</text>
</comment>
<keyword evidence="1" id="KW-0479">Metal-binding</keyword>
<dbReference type="InterPro" id="IPR013083">
    <property type="entry name" value="Znf_RING/FYVE/PHD"/>
</dbReference>